<dbReference type="EMBL" id="FNDX01000016">
    <property type="protein sequence ID" value="SDJ37053.1"/>
    <property type="molecule type" value="Genomic_DNA"/>
</dbReference>
<dbReference type="CDD" id="cd16896">
    <property type="entry name" value="LT_Slt70-like"/>
    <property type="match status" value="1"/>
</dbReference>
<keyword evidence="1" id="KW-0472">Membrane</keyword>
<dbReference type="STRING" id="1174501.SAMN05216192_11620"/>
<dbReference type="SUPFAM" id="SSF53955">
    <property type="entry name" value="Lysozyme-like"/>
    <property type="match status" value="1"/>
</dbReference>
<evidence type="ECO:0000313" key="3">
    <source>
        <dbReference type="EMBL" id="SDJ37053.1"/>
    </source>
</evidence>
<evidence type="ECO:0000256" key="1">
    <source>
        <dbReference type="SAM" id="Phobius"/>
    </source>
</evidence>
<dbReference type="InterPro" id="IPR023346">
    <property type="entry name" value="Lysozyme-like_dom_sf"/>
</dbReference>
<dbReference type="PANTHER" id="PTHR37423">
    <property type="entry name" value="SOLUBLE LYTIC MUREIN TRANSGLYCOSYLASE-RELATED"/>
    <property type="match status" value="1"/>
</dbReference>
<accession>A0A1G8T6C3</accession>
<dbReference type="PANTHER" id="PTHR37423:SF2">
    <property type="entry name" value="MEMBRANE-BOUND LYTIC MUREIN TRANSGLYCOSYLASE C"/>
    <property type="match status" value="1"/>
</dbReference>
<feature type="domain" description="Transglycosylase SLT" evidence="2">
    <location>
        <begin position="47"/>
        <end position="156"/>
    </location>
</feature>
<gene>
    <name evidence="3" type="ORF">SAMN05216192_11620</name>
</gene>
<keyword evidence="1" id="KW-1133">Transmembrane helix</keyword>
<evidence type="ECO:0000313" key="4">
    <source>
        <dbReference type="Proteomes" id="UP000199050"/>
    </source>
</evidence>
<dbReference type="Pfam" id="PF01464">
    <property type="entry name" value="SLT"/>
    <property type="match status" value="1"/>
</dbReference>
<dbReference type="InterPro" id="IPR008258">
    <property type="entry name" value="Transglycosylase_SLT_dom_1"/>
</dbReference>
<keyword evidence="1" id="KW-0812">Transmembrane</keyword>
<evidence type="ECO:0000259" key="2">
    <source>
        <dbReference type="Pfam" id="PF01464"/>
    </source>
</evidence>
<reference evidence="4" key="1">
    <citation type="submission" date="2016-10" db="EMBL/GenBank/DDBJ databases">
        <authorList>
            <person name="Varghese N."/>
            <person name="Submissions S."/>
        </authorList>
    </citation>
    <scope>NUCLEOTIDE SEQUENCE [LARGE SCALE GENOMIC DNA]</scope>
    <source>
        <strain evidence="4">CGMCC 1.11012</strain>
    </source>
</reference>
<proteinExistence type="predicted"/>
<feature type="transmembrane region" description="Helical" evidence="1">
    <location>
        <begin position="16"/>
        <end position="39"/>
    </location>
</feature>
<dbReference type="Gene3D" id="1.10.530.10">
    <property type="match status" value="1"/>
</dbReference>
<dbReference type="AlphaFoldDB" id="A0A1G8T6C3"/>
<sequence>MGQAGVIMSWLRKKRVLLLLFIGFTAILFLGTNWMSWFYPIHYKEEIRKHSSTYKTDPFLVAAIIRVETNFKTGRESKKGALGLMQLMPDTAKWALEMAKLPDVSLDELKEEPSANIELGTWYLSSLSRQFDGNRTAVIAAYNAGPGKVQSWLDGGEWDGTEAAVKDIPFGETRHYVQRVIYYYNQYTDIYSEF</sequence>
<protein>
    <submittedName>
        <fullName evidence="3">Soluble lytic murein transglycosylase</fullName>
    </submittedName>
</protein>
<dbReference type="Proteomes" id="UP000199050">
    <property type="component" value="Unassembled WGS sequence"/>
</dbReference>
<keyword evidence="4" id="KW-1185">Reference proteome</keyword>
<name>A0A1G8T6C3_9BACL</name>
<organism evidence="3 4">
    <name type="scientific">Paenibacillus typhae</name>
    <dbReference type="NCBI Taxonomy" id="1174501"/>
    <lineage>
        <taxon>Bacteria</taxon>
        <taxon>Bacillati</taxon>
        <taxon>Bacillota</taxon>
        <taxon>Bacilli</taxon>
        <taxon>Bacillales</taxon>
        <taxon>Paenibacillaceae</taxon>
        <taxon>Paenibacillus</taxon>
    </lineage>
</organism>